<feature type="transmembrane region" description="Helical" evidence="1">
    <location>
        <begin position="409"/>
        <end position="431"/>
    </location>
</feature>
<organism evidence="2 3">
    <name type="scientific">Allonocardiopsis opalescens</name>
    <dbReference type="NCBI Taxonomy" id="1144618"/>
    <lineage>
        <taxon>Bacteria</taxon>
        <taxon>Bacillati</taxon>
        <taxon>Actinomycetota</taxon>
        <taxon>Actinomycetes</taxon>
        <taxon>Streptosporangiales</taxon>
        <taxon>Allonocardiopsis</taxon>
    </lineage>
</organism>
<dbReference type="OrthoDB" id="2955510at2"/>
<feature type="transmembrane region" description="Helical" evidence="1">
    <location>
        <begin position="232"/>
        <end position="257"/>
    </location>
</feature>
<feature type="transmembrane region" description="Helical" evidence="1">
    <location>
        <begin position="303"/>
        <end position="326"/>
    </location>
</feature>
<keyword evidence="3" id="KW-1185">Reference proteome</keyword>
<feature type="transmembrane region" description="Helical" evidence="1">
    <location>
        <begin position="97"/>
        <end position="127"/>
    </location>
</feature>
<sequence length="534" mass="53438">MAGLVLIRMKYAVLRNGWTGWRAVRAVAGGAAGLLAAAATVLAALPDLGAPEASARLLAGAFALWTLGWALGPFVLGTDTTLRPGYFALLPLPAWRLAAGLLAAAAAGVPAALALLAFCSLAVWGAGLGPGPLAVALAAVPLQTALVLLACRAVASAAGAALRTRLGMDLVPLLVSVLIGVGLTAGLMGWPYALGFAVRLAEGAGPELPGWLLLAPPGWGPLAVLGAARADWAAAAGGLAGLALLDAALLGLWAVLLRRELGARAVAGRLRARARRRAAARPLAWSAASAAAVRALRSWQRDTGMHIIVVAVVGTAAIPVIAAFAVDWPYLVPIVAPLAVAVAAKESANLFGFDGSALWHTLVTPGSERAEVRGRQFAWLAVFTPIAVLLGAVAFVLPPEVGGEVTAAARPYLVAVLPAMLGAGSGLVVWYSVAAGHAIGAEGGATGGFSHPGPAGARAGLARHLFHPLLWLTALPPAALVALGTLGGLPFAVWAGVAAGAAIGAAAAVLLGRAAHRRLAERGPELLAALTAPV</sequence>
<name>A0A2T0Q5K7_9ACTN</name>
<evidence type="ECO:0000256" key="1">
    <source>
        <dbReference type="SAM" id="Phobius"/>
    </source>
</evidence>
<feature type="transmembrane region" description="Helical" evidence="1">
    <location>
        <begin position="53"/>
        <end position="76"/>
    </location>
</feature>
<dbReference type="EMBL" id="PVZC01000004">
    <property type="protein sequence ID" value="PRX99060.1"/>
    <property type="molecule type" value="Genomic_DNA"/>
</dbReference>
<reference evidence="2 3" key="1">
    <citation type="submission" date="2018-03" db="EMBL/GenBank/DDBJ databases">
        <title>Genomic Encyclopedia of Archaeal and Bacterial Type Strains, Phase II (KMG-II): from individual species to whole genera.</title>
        <authorList>
            <person name="Goeker M."/>
        </authorList>
    </citation>
    <scope>NUCLEOTIDE SEQUENCE [LARGE SCALE GENOMIC DNA]</scope>
    <source>
        <strain evidence="2 3">DSM 45601</strain>
    </source>
</reference>
<proteinExistence type="predicted"/>
<keyword evidence="1" id="KW-0812">Transmembrane</keyword>
<keyword evidence="1" id="KW-0472">Membrane</keyword>
<protein>
    <submittedName>
        <fullName evidence="2">ABC-2 type transport system permease protein</fullName>
    </submittedName>
</protein>
<gene>
    <name evidence="2" type="ORF">CLV72_104640</name>
</gene>
<comment type="caution">
    <text evidence="2">The sequence shown here is derived from an EMBL/GenBank/DDBJ whole genome shotgun (WGS) entry which is preliminary data.</text>
</comment>
<dbReference type="RefSeq" id="WP_146159463.1">
    <property type="nucleotide sequence ID" value="NZ_PVZC01000004.1"/>
</dbReference>
<evidence type="ECO:0000313" key="3">
    <source>
        <dbReference type="Proteomes" id="UP000237846"/>
    </source>
</evidence>
<feature type="transmembrane region" description="Helical" evidence="1">
    <location>
        <begin position="491"/>
        <end position="512"/>
    </location>
</feature>
<keyword evidence="1" id="KW-1133">Transmembrane helix</keyword>
<feature type="transmembrane region" description="Helical" evidence="1">
    <location>
        <begin position="170"/>
        <end position="190"/>
    </location>
</feature>
<dbReference type="Proteomes" id="UP000237846">
    <property type="component" value="Unassembled WGS sequence"/>
</dbReference>
<feature type="transmembrane region" description="Helical" evidence="1">
    <location>
        <begin position="133"/>
        <end position="158"/>
    </location>
</feature>
<accession>A0A2T0Q5K7</accession>
<evidence type="ECO:0000313" key="2">
    <source>
        <dbReference type="EMBL" id="PRX99060.1"/>
    </source>
</evidence>
<dbReference type="AlphaFoldDB" id="A0A2T0Q5K7"/>
<feature type="transmembrane region" description="Helical" evidence="1">
    <location>
        <begin position="377"/>
        <end position="397"/>
    </location>
</feature>